<dbReference type="Gene3D" id="1.10.10.10">
    <property type="entry name" value="Winged helix-like DNA-binding domain superfamily/Winged helix DNA-binding domain"/>
    <property type="match status" value="1"/>
</dbReference>
<dbReference type="InterPro" id="IPR013324">
    <property type="entry name" value="RNA_pol_sigma_r3/r4-like"/>
</dbReference>
<dbReference type="EMBL" id="BOSL01000001">
    <property type="protein sequence ID" value="GIP51099.1"/>
    <property type="molecule type" value="Genomic_DNA"/>
</dbReference>
<dbReference type="PANTHER" id="PTHR43133:SF8">
    <property type="entry name" value="RNA POLYMERASE SIGMA FACTOR HI_1459-RELATED"/>
    <property type="match status" value="1"/>
</dbReference>
<sequence length="220" mass="25183">MDWKKTLFKYSMRITGNRWDAEDLTQDALLKVTEAVRKNPERPVTKAYLYRIAKHAWIDGQRAQKIRTVPYDRTMEAAAPDFMLSSRELLEQLAERLSPRMGVIVLLMDVFYFTAKETASILRSSEAAVQVAIGRARRRLRKLAADSNITKPLVHSKGEAIADFDALVDAFQRGDPEGMYRAYIGLAHEGVRLDQLKMQNGKLYFTFRDVDGNLFHVISK</sequence>
<feature type="domain" description="RNA polymerase sigma factor 70 region 4 type 2" evidence="7">
    <location>
        <begin position="88"/>
        <end position="140"/>
    </location>
</feature>
<dbReference type="InterPro" id="IPR013325">
    <property type="entry name" value="RNA_pol_sigma_r2"/>
</dbReference>
<evidence type="ECO:0008006" key="10">
    <source>
        <dbReference type="Google" id="ProtNLM"/>
    </source>
</evidence>
<dbReference type="InterPro" id="IPR036388">
    <property type="entry name" value="WH-like_DNA-bd_sf"/>
</dbReference>
<evidence type="ECO:0000256" key="4">
    <source>
        <dbReference type="ARBA" id="ARBA00023125"/>
    </source>
</evidence>
<evidence type="ECO:0000313" key="8">
    <source>
        <dbReference type="EMBL" id="GIP51099.1"/>
    </source>
</evidence>
<dbReference type="InterPro" id="IPR039425">
    <property type="entry name" value="RNA_pol_sigma-70-like"/>
</dbReference>
<comment type="caution">
    <text evidence="8">The sequence shown here is derived from an EMBL/GenBank/DDBJ whole genome shotgun (WGS) entry which is preliminary data.</text>
</comment>
<keyword evidence="9" id="KW-1185">Reference proteome</keyword>
<name>A0ABQ4M523_9BACL</name>
<feature type="domain" description="RNA polymerase sigma-70 region 2" evidence="6">
    <location>
        <begin position="4"/>
        <end position="65"/>
    </location>
</feature>
<dbReference type="InterPro" id="IPR014284">
    <property type="entry name" value="RNA_pol_sigma-70_dom"/>
</dbReference>
<dbReference type="Pfam" id="PF08281">
    <property type="entry name" value="Sigma70_r4_2"/>
    <property type="match status" value="1"/>
</dbReference>
<dbReference type="InterPro" id="IPR013249">
    <property type="entry name" value="RNA_pol_sigma70_r4_t2"/>
</dbReference>
<dbReference type="InterPro" id="IPR007627">
    <property type="entry name" value="RNA_pol_sigma70_r2"/>
</dbReference>
<organism evidence="8 9">
    <name type="scientific">Paenibacillus vini</name>
    <dbReference type="NCBI Taxonomy" id="1476024"/>
    <lineage>
        <taxon>Bacteria</taxon>
        <taxon>Bacillati</taxon>
        <taxon>Bacillota</taxon>
        <taxon>Bacilli</taxon>
        <taxon>Bacillales</taxon>
        <taxon>Paenibacillaceae</taxon>
        <taxon>Paenibacillus</taxon>
    </lineage>
</organism>
<dbReference type="PANTHER" id="PTHR43133">
    <property type="entry name" value="RNA POLYMERASE ECF-TYPE SIGMA FACTO"/>
    <property type="match status" value="1"/>
</dbReference>
<dbReference type="Proteomes" id="UP000679992">
    <property type="component" value="Unassembled WGS sequence"/>
</dbReference>
<dbReference type="Gene3D" id="1.10.1740.10">
    <property type="match status" value="1"/>
</dbReference>
<dbReference type="SUPFAM" id="SSF88946">
    <property type="entry name" value="Sigma2 domain of RNA polymerase sigma factors"/>
    <property type="match status" value="1"/>
</dbReference>
<gene>
    <name evidence="8" type="ORF">J42TS3_01340</name>
</gene>
<keyword evidence="2" id="KW-0805">Transcription regulation</keyword>
<comment type="similarity">
    <text evidence="1">Belongs to the sigma-70 factor family. ECF subfamily.</text>
</comment>
<proteinExistence type="inferred from homology"/>
<accession>A0ABQ4M523</accession>
<reference evidence="8 9" key="1">
    <citation type="submission" date="2021-03" db="EMBL/GenBank/DDBJ databases">
        <title>Antimicrobial resistance genes in bacteria isolated from Japanese honey, and their potential for conferring macrolide and lincosamide resistance in the American foulbrood pathogen Paenibacillus larvae.</title>
        <authorList>
            <person name="Okamoto M."/>
            <person name="Kumagai M."/>
            <person name="Kanamori H."/>
            <person name="Takamatsu D."/>
        </authorList>
    </citation>
    <scope>NUCLEOTIDE SEQUENCE [LARGE SCALE GENOMIC DNA]</scope>
    <source>
        <strain evidence="8 9">J42TS3</strain>
    </source>
</reference>
<protein>
    <recommendedName>
        <fullName evidence="10">RNA polymerase sigma factor</fullName>
    </recommendedName>
</protein>
<evidence type="ECO:0000256" key="1">
    <source>
        <dbReference type="ARBA" id="ARBA00010641"/>
    </source>
</evidence>
<evidence type="ECO:0000256" key="3">
    <source>
        <dbReference type="ARBA" id="ARBA00023082"/>
    </source>
</evidence>
<keyword evidence="4" id="KW-0238">DNA-binding</keyword>
<evidence type="ECO:0000259" key="6">
    <source>
        <dbReference type="Pfam" id="PF04542"/>
    </source>
</evidence>
<evidence type="ECO:0000259" key="7">
    <source>
        <dbReference type="Pfam" id="PF08281"/>
    </source>
</evidence>
<dbReference type="Pfam" id="PF04542">
    <property type="entry name" value="Sigma70_r2"/>
    <property type="match status" value="1"/>
</dbReference>
<dbReference type="SUPFAM" id="SSF88659">
    <property type="entry name" value="Sigma3 and sigma4 domains of RNA polymerase sigma factors"/>
    <property type="match status" value="1"/>
</dbReference>
<keyword evidence="5" id="KW-0804">Transcription</keyword>
<keyword evidence="3" id="KW-0731">Sigma factor</keyword>
<dbReference type="NCBIfam" id="TIGR02937">
    <property type="entry name" value="sigma70-ECF"/>
    <property type="match status" value="1"/>
</dbReference>
<dbReference type="RefSeq" id="WP_213653371.1">
    <property type="nucleotide sequence ID" value="NZ_BOSL01000001.1"/>
</dbReference>
<evidence type="ECO:0000256" key="2">
    <source>
        <dbReference type="ARBA" id="ARBA00023015"/>
    </source>
</evidence>
<evidence type="ECO:0000256" key="5">
    <source>
        <dbReference type="ARBA" id="ARBA00023163"/>
    </source>
</evidence>
<evidence type="ECO:0000313" key="9">
    <source>
        <dbReference type="Proteomes" id="UP000679992"/>
    </source>
</evidence>